<dbReference type="GO" id="GO:0016301">
    <property type="term" value="F:kinase activity"/>
    <property type="evidence" value="ECO:0007669"/>
    <property type="project" value="UniProtKB-KW"/>
</dbReference>
<dbReference type="EMBL" id="SSTI01000003">
    <property type="protein sequence ID" value="THG40996.1"/>
    <property type="molecule type" value="Genomic_DNA"/>
</dbReference>
<accession>A0ABY2QJT2</accession>
<evidence type="ECO:0000313" key="3">
    <source>
        <dbReference type="Proteomes" id="UP000308038"/>
    </source>
</evidence>
<comment type="caution">
    <text evidence="2">The sequence shown here is derived from an EMBL/GenBank/DDBJ whole genome shotgun (WGS) entry which is preliminary data.</text>
</comment>
<dbReference type="InterPro" id="IPR003594">
    <property type="entry name" value="HATPase_dom"/>
</dbReference>
<keyword evidence="2" id="KW-0808">Transferase</keyword>
<sequence length="340" mass="37096">MSLSRPDATPRKIAFPNRLSFESGCVLAETVRGLAPEGRYIFDLSGMQWVEPFAMLHVASTVAQKIDACPKMVIAAVGHTNGYARFMGFFRELGIPGEGGASPPENHENYLPIQTLNLREVRADAARRDMAPGQIIETHTRNIARTLARQNYGPLWETIQYALREIIRNAAEHSKCDHVLYCGQFWPTKNKVEVAILDEGIGIVRSLQKNPLIQEQSEFDLLRLSLKPGISGVHYEGAQMDENNVWANSGFGLYVVSELCKRGGSLTVLSGNSGIRVSSDGESAMTGSHAGTALRLIINTSNLRSIAASLALIVAKGEQIARTQNVSRSSASGASKRLFD</sequence>
<dbReference type="Pfam" id="PF02518">
    <property type="entry name" value="HATPase_c"/>
    <property type="match status" value="1"/>
</dbReference>
<keyword evidence="3" id="KW-1185">Reference proteome</keyword>
<gene>
    <name evidence="2" type="ORF">E5988_05315</name>
</gene>
<name>A0ABY2QJT2_9SPHN</name>
<dbReference type="SUPFAM" id="SSF55874">
    <property type="entry name" value="ATPase domain of HSP90 chaperone/DNA topoisomerase II/histidine kinase"/>
    <property type="match status" value="1"/>
</dbReference>
<dbReference type="Proteomes" id="UP000308038">
    <property type="component" value="Unassembled WGS sequence"/>
</dbReference>
<organism evidence="2 3">
    <name type="scientific">Sphingomonas olei</name>
    <dbReference type="NCBI Taxonomy" id="1886787"/>
    <lineage>
        <taxon>Bacteria</taxon>
        <taxon>Pseudomonadati</taxon>
        <taxon>Pseudomonadota</taxon>
        <taxon>Alphaproteobacteria</taxon>
        <taxon>Sphingomonadales</taxon>
        <taxon>Sphingomonadaceae</taxon>
        <taxon>Sphingomonas</taxon>
    </lineage>
</organism>
<evidence type="ECO:0000313" key="2">
    <source>
        <dbReference type="EMBL" id="THG40996.1"/>
    </source>
</evidence>
<dbReference type="Gene3D" id="3.30.565.10">
    <property type="entry name" value="Histidine kinase-like ATPase, C-terminal domain"/>
    <property type="match status" value="1"/>
</dbReference>
<protein>
    <submittedName>
        <fullName evidence="2">Sensor histidine kinase</fullName>
    </submittedName>
</protein>
<dbReference type="InterPro" id="IPR036890">
    <property type="entry name" value="HATPase_C_sf"/>
</dbReference>
<dbReference type="RefSeq" id="WP_136450971.1">
    <property type="nucleotide sequence ID" value="NZ_SSTI01000003.1"/>
</dbReference>
<reference evidence="2 3" key="1">
    <citation type="submission" date="2019-04" db="EMBL/GenBank/DDBJ databases">
        <title>Microbes associate with the intestines of laboratory mice.</title>
        <authorList>
            <person name="Navarre W."/>
            <person name="Wong E."/>
            <person name="Huang K.C."/>
            <person name="Tropini C."/>
            <person name="Ng K."/>
            <person name="Yu B."/>
        </authorList>
    </citation>
    <scope>NUCLEOTIDE SEQUENCE [LARGE SCALE GENOMIC DNA]</scope>
    <source>
        <strain evidence="2 3">NM83_B4-11</strain>
    </source>
</reference>
<keyword evidence="2" id="KW-0418">Kinase</keyword>
<proteinExistence type="predicted"/>
<feature type="domain" description="Histidine kinase/HSP90-like ATPase" evidence="1">
    <location>
        <begin position="159"/>
        <end position="277"/>
    </location>
</feature>
<evidence type="ECO:0000259" key="1">
    <source>
        <dbReference type="Pfam" id="PF02518"/>
    </source>
</evidence>